<protein>
    <recommendedName>
        <fullName evidence="4">VPLPA-CTERM sorting domain-containing protein</fullName>
    </recommendedName>
</protein>
<evidence type="ECO:0000256" key="1">
    <source>
        <dbReference type="SAM" id="SignalP"/>
    </source>
</evidence>
<comment type="caution">
    <text evidence="2">The sequence shown here is derived from an EMBL/GenBank/DDBJ whole genome shotgun (WGS) entry which is preliminary data.</text>
</comment>
<feature type="signal peptide" evidence="1">
    <location>
        <begin position="1"/>
        <end position="21"/>
    </location>
</feature>
<keyword evidence="1" id="KW-0732">Signal</keyword>
<organism evidence="2 3">
    <name type="scientific">Parvularcula dongshanensis</name>
    <dbReference type="NCBI Taxonomy" id="1173995"/>
    <lineage>
        <taxon>Bacteria</taxon>
        <taxon>Pseudomonadati</taxon>
        <taxon>Pseudomonadota</taxon>
        <taxon>Alphaproteobacteria</taxon>
        <taxon>Parvularculales</taxon>
        <taxon>Parvularculaceae</taxon>
        <taxon>Parvularcula</taxon>
    </lineage>
</organism>
<dbReference type="RefSeq" id="WP_183816816.1">
    <property type="nucleotide sequence ID" value="NZ_JACHOB010000002.1"/>
</dbReference>
<keyword evidence="3" id="KW-1185">Reference proteome</keyword>
<dbReference type="InterPro" id="IPR049804">
    <property type="entry name" value="Choice_anch_L"/>
</dbReference>
<dbReference type="EMBL" id="JACHOB010000002">
    <property type="protein sequence ID" value="MBB4658648.1"/>
    <property type="molecule type" value="Genomic_DNA"/>
</dbReference>
<evidence type="ECO:0000313" key="3">
    <source>
        <dbReference type="Proteomes" id="UP000563524"/>
    </source>
</evidence>
<dbReference type="NCBIfam" id="NF038133">
    <property type="entry name" value="choice_anch_L"/>
    <property type="match status" value="1"/>
</dbReference>
<reference evidence="2 3" key="1">
    <citation type="submission" date="2020-08" db="EMBL/GenBank/DDBJ databases">
        <title>Genomic Encyclopedia of Type Strains, Phase IV (KMG-IV): sequencing the most valuable type-strain genomes for metagenomic binning, comparative biology and taxonomic classification.</title>
        <authorList>
            <person name="Goeker M."/>
        </authorList>
    </citation>
    <scope>NUCLEOTIDE SEQUENCE [LARGE SCALE GENOMIC DNA]</scope>
    <source>
        <strain evidence="2 3">DSM 102850</strain>
    </source>
</reference>
<sequence length="279" mass="29283">MKRRIAVSAAMLAFYGASAHAIVITQTDDAAVLVDAILGEGVSLVGTPTLTGSPLQFGTFTNGTDTVGFANGIVLSTGNVLSLAQPNSLPNMTTSFGTTNVTDLIDFDWDTAILSFDFTFDDPEMGTDVSFNYVFGSEEYLEYVNSAFTDEFQLLVGGENLALLGDDPVNVDTINTGANSSLFRDNTGGLFDIELDGLTTVLVANSSELGAGIYTALFVIADVSDTNYDSAVFVQGGTFDSNEGPPVPPTPEVPVPAAFPLMAAGLAIGGFARRRVRRV</sequence>
<gene>
    <name evidence="2" type="ORF">GGQ59_001162</name>
</gene>
<evidence type="ECO:0008006" key="4">
    <source>
        <dbReference type="Google" id="ProtNLM"/>
    </source>
</evidence>
<dbReference type="Proteomes" id="UP000563524">
    <property type="component" value="Unassembled WGS sequence"/>
</dbReference>
<proteinExistence type="predicted"/>
<name>A0A840I388_9PROT</name>
<dbReference type="AlphaFoldDB" id="A0A840I388"/>
<evidence type="ECO:0000313" key="2">
    <source>
        <dbReference type="EMBL" id="MBB4658648.1"/>
    </source>
</evidence>
<feature type="chain" id="PRO_5033016550" description="VPLPA-CTERM sorting domain-containing protein" evidence="1">
    <location>
        <begin position="22"/>
        <end position="279"/>
    </location>
</feature>
<accession>A0A840I388</accession>